<keyword evidence="1" id="KW-0238">DNA-binding</keyword>
<dbReference type="PANTHER" id="PTHR33221:SF5">
    <property type="entry name" value="HTH-TYPE TRANSCRIPTIONAL REGULATOR ISCR"/>
    <property type="match status" value="1"/>
</dbReference>
<dbReference type="InterPro" id="IPR000944">
    <property type="entry name" value="Tscrpt_reg_Rrf2"/>
</dbReference>
<dbReference type="PROSITE" id="PS01332">
    <property type="entry name" value="HTH_RRF2_1"/>
    <property type="match status" value="1"/>
</dbReference>
<organism evidence="2">
    <name type="scientific">marine metagenome</name>
    <dbReference type="NCBI Taxonomy" id="408172"/>
    <lineage>
        <taxon>unclassified sequences</taxon>
        <taxon>metagenomes</taxon>
        <taxon>ecological metagenomes</taxon>
    </lineage>
</organism>
<dbReference type="Gene3D" id="1.10.10.10">
    <property type="entry name" value="Winged helix-like DNA-binding domain superfamily/Winged helix DNA-binding domain"/>
    <property type="match status" value="1"/>
</dbReference>
<dbReference type="AlphaFoldDB" id="A0A381NGR9"/>
<dbReference type="EMBL" id="UINC01000350">
    <property type="protein sequence ID" value="SUZ53800.1"/>
    <property type="molecule type" value="Genomic_DNA"/>
</dbReference>
<dbReference type="PROSITE" id="PS51197">
    <property type="entry name" value="HTH_RRF2_2"/>
    <property type="match status" value="1"/>
</dbReference>
<protein>
    <recommendedName>
        <fullName evidence="3">Rrf2 family transcriptional regulator</fullName>
    </recommendedName>
</protein>
<gene>
    <name evidence="2" type="ORF">METZ01_LOCUS6654</name>
</gene>
<name>A0A381NGR9_9ZZZZ</name>
<proteinExistence type="predicted"/>
<dbReference type="SUPFAM" id="SSF46785">
    <property type="entry name" value="Winged helix' DNA-binding domain"/>
    <property type="match status" value="1"/>
</dbReference>
<accession>A0A381NGR9</accession>
<evidence type="ECO:0000313" key="2">
    <source>
        <dbReference type="EMBL" id="SUZ53800.1"/>
    </source>
</evidence>
<dbReference type="InterPro" id="IPR030489">
    <property type="entry name" value="TR_Rrf2-type_CS"/>
</dbReference>
<sequence length="131" mass="14600">MLKITRKVEYGLIALRHLQEQDDGILSSAKKISEQYGIPYELLAKTLQRLARVGIIGAVQGPAGGYKLLVDPGTINMTHFFEILEGPMGIMDCYFEIGCEQLDTCNIRSPINKINDIIRNVFNNMTLADIA</sequence>
<dbReference type="PANTHER" id="PTHR33221">
    <property type="entry name" value="WINGED HELIX-TURN-HELIX TRANSCRIPTIONAL REGULATOR, RRF2 FAMILY"/>
    <property type="match status" value="1"/>
</dbReference>
<evidence type="ECO:0008006" key="3">
    <source>
        <dbReference type="Google" id="ProtNLM"/>
    </source>
</evidence>
<dbReference type="GO" id="GO:0003700">
    <property type="term" value="F:DNA-binding transcription factor activity"/>
    <property type="evidence" value="ECO:0007669"/>
    <property type="project" value="TreeGrafter"/>
</dbReference>
<dbReference type="InterPro" id="IPR036388">
    <property type="entry name" value="WH-like_DNA-bd_sf"/>
</dbReference>
<dbReference type="Pfam" id="PF02082">
    <property type="entry name" value="Rrf2"/>
    <property type="match status" value="1"/>
</dbReference>
<dbReference type="InterPro" id="IPR036390">
    <property type="entry name" value="WH_DNA-bd_sf"/>
</dbReference>
<evidence type="ECO:0000256" key="1">
    <source>
        <dbReference type="ARBA" id="ARBA00023125"/>
    </source>
</evidence>
<dbReference type="GO" id="GO:0003677">
    <property type="term" value="F:DNA binding"/>
    <property type="evidence" value="ECO:0007669"/>
    <property type="project" value="UniProtKB-KW"/>
</dbReference>
<reference evidence="2" key="1">
    <citation type="submission" date="2018-05" db="EMBL/GenBank/DDBJ databases">
        <authorList>
            <person name="Lanie J.A."/>
            <person name="Ng W.-L."/>
            <person name="Kazmierczak K.M."/>
            <person name="Andrzejewski T.M."/>
            <person name="Davidsen T.M."/>
            <person name="Wayne K.J."/>
            <person name="Tettelin H."/>
            <person name="Glass J.I."/>
            <person name="Rusch D."/>
            <person name="Podicherti R."/>
            <person name="Tsui H.-C.T."/>
            <person name="Winkler M.E."/>
        </authorList>
    </citation>
    <scope>NUCLEOTIDE SEQUENCE</scope>
</reference>
<dbReference type="GO" id="GO:0005829">
    <property type="term" value="C:cytosol"/>
    <property type="evidence" value="ECO:0007669"/>
    <property type="project" value="TreeGrafter"/>
</dbReference>
<dbReference type="NCBIfam" id="TIGR00738">
    <property type="entry name" value="rrf2_super"/>
    <property type="match status" value="1"/>
</dbReference>